<proteinExistence type="predicted"/>
<protein>
    <recommendedName>
        <fullName evidence="1">F-box domain-containing protein</fullName>
    </recommendedName>
</protein>
<dbReference type="InterPro" id="IPR001810">
    <property type="entry name" value="F-box_dom"/>
</dbReference>
<evidence type="ECO:0000313" key="3">
    <source>
        <dbReference type="EMBL" id="CAF0741704.1"/>
    </source>
</evidence>
<sequence>MSVEQDSLFCILPVELIHLIFRHLDTQTIVHSFRLVCRRFRNMVDMYDEFDINFKSVLKSDFHYICNVIPPENIKLLTLSDDDETPGQIGCFLSRFRIEQFTKLRSLTLLEIDDRYLSMILKDVHKLELIELIIVSKEEFTKNNTIIDDLSSTVCLRTLRKLTLDIVDIDISEIVWPVECTIQHLEIHCDTCDAYCNILYHLPNLRTLVVERLCMANMNASMPELANPTSFHQLSSLTFKYCTINMLMLELLLSQTPALEHLRLMRCVYIRDFMSHLSQWQNFIETRLVSLSKFEFFLTETFQMVTTPAYIEQLIAPFRTTFWTETKRWFVICDYSTNSQHLMLYSSSMYDPQFRYNLESKRFSRSTSVPTIINTVIMDGIRNVYLNLSQKMFSVTSFQNNLPSAPMFTKVDYLRLTLNHNWPTYSLRVLSSLISLSYLTKISIETGEASDYDPNLMTNICSLLKLTPNVHSLKITRGMSTRDRDIKTFSLIPGHIRHLTVSVSTMTQMSKAIQNVGYRSSIKLYMDTSGDPSETAIQQFQHENEYYSYRLKRGSLSIWLDKNAYIAKQAANQNNIEQTDQDLETFSTFFIPNTK</sequence>
<evidence type="ECO:0000313" key="5">
    <source>
        <dbReference type="EMBL" id="CAF3942627.1"/>
    </source>
</evidence>
<organism evidence="3 6">
    <name type="scientific">Adineta steineri</name>
    <dbReference type="NCBI Taxonomy" id="433720"/>
    <lineage>
        <taxon>Eukaryota</taxon>
        <taxon>Metazoa</taxon>
        <taxon>Spiralia</taxon>
        <taxon>Gnathifera</taxon>
        <taxon>Rotifera</taxon>
        <taxon>Eurotatoria</taxon>
        <taxon>Bdelloidea</taxon>
        <taxon>Adinetida</taxon>
        <taxon>Adinetidae</taxon>
        <taxon>Adineta</taxon>
    </lineage>
</organism>
<dbReference type="Pfam" id="PF00646">
    <property type="entry name" value="F-box"/>
    <property type="match status" value="1"/>
</dbReference>
<comment type="caution">
    <text evidence="3">The sequence shown here is derived from an EMBL/GenBank/DDBJ whole genome shotgun (WGS) entry which is preliminary data.</text>
</comment>
<dbReference type="Proteomes" id="UP000663844">
    <property type="component" value="Unassembled WGS sequence"/>
</dbReference>
<dbReference type="Gene3D" id="3.80.10.10">
    <property type="entry name" value="Ribonuclease Inhibitor"/>
    <property type="match status" value="1"/>
</dbReference>
<evidence type="ECO:0000259" key="1">
    <source>
        <dbReference type="PROSITE" id="PS50181"/>
    </source>
</evidence>
<name>A0A813NUP6_9BILA</name>
<dbReference type="EMBL" id="CAJOAZ010002587">
    <property type="protein sequence ID" value="CAF3942627.1"/>
    <property type="molecule type" value="Genomic_DNA"/>
</dbReference>
<dbReference type="Proteomes" id="UP000663881">
    <property type="component" value="Unassembled WGS sequence"/>
</dbReference>
<dbReference type="Gene3D" id="1.20.1280.50">
    <property type="match status" value="1"/>
</dbReference>
<feature type="domain" description="F-box" evidence="1">
    <location>
        <begin position="6"/>
        <end position="57"/>
    </location>
</feature>
<dbReference type="OrthoDB" id="10016533at2759"/>
<dbReference type="SUPFAM" id="SSF81383">
    <property type="entry name" value="F-box domain"/>
    <property type="match status" value="1"/>
</dbReference>
<reference evidence="3" key="1">
    <citation type="submission" date="2021-02" db="EMBL/GenBank/DDBJ databases">
        <authorList>
            <person name="Nowell W R."/>
        </authorList>
    </citation>
    <scope>NUCLEOTIDE SEQUENCE</scope>
</reference>
<dbReference type="AlphaFoldDB" id="A0A813NUP6"/>
<dbReference type="InterPro" id="IPR032675">
    <property type="entry name" value="LRR_dom_sf"/>
</dbReference>
<dbReference type="PROSITE" id="PS50181">
    <property type="entry name" value="FBOX"/>
    <property type="match status" value="1"/>
</dbReference>
<evidence type="ECO:0000313" key="6">
    <source>
        <dbReference type="Proteomes" id="UP000663891"/>
    </source>
</evidence>
<dbReference type="EMBL" id="CAJNOG010000007">
    <property type="protein sequence ID" value="CAF0736538.1"/>
    <property type="molecule type" value="Genomic_DNA"/>
</dbReference>
<dbReference type="InterPro" id="IPR036047">
    <property type="entry name" value="F-box-like_dom_sf"/>
</dbReference>
<gene>
    <name evidence="2" type="ORF">JYZ213_LOCUS1594</name>
    <name evidence="4" type="ORF">OKA104_LOCUS18355</name>
    <name evidence="5" type="ORF">OXD698_LOCUS26212</name>
    <name evidence="3" type="ORF">VCS650_LOCUS698</name>
</gene>
<accession>A0A813NUP6</accession>
<evidence type="ECO:0000313" key="2">
    <source>
        <dbReference type="EMBL" id="CAF0736538.1"/>
    </source>
</evidence>
<dbReference type="SMART" id="SM00256">
    <property type="entry name" value="FBOX"/>
    <property type="match status" value="1"/>
</dbReference>
<dbReference type="Proteomes" id="UP000663845">
    <property type="component" value="Unassembled WGS sequence"/>
</dbReference>
<dbReference type="EMBL" id="CAJNON010000003">
    <property type="protein sequence ID" value="CAF0741704.1"/>
    <property type="molecule type" value="Genomic_DNA"/>
</dbReference>
<dbReference type="Proteomes" id="UP000663891">
    <property type="component" value="Unassembled WGS sequence"/>
</dbReference>
<dbReference type="EMBL" id="CAJOAY010001134">
    <property type="protein sequence ID" value="CAF3798782.1"/>
    <property type="molecule type" value="Genomic_DNA"/>
</dbReference>
<evidence type="ECO:0000313" key="4">
    <source>
        <dbReference type="EMBL" id="CAF3798782.1"/>
    </source>
</evidence>